<reference evidence="2 3" key="1">
    <citation type="submission" date="2015-11" db="EMBL/GenBank/DDBJ databases">
        <authorList>
            <person name="Zhang Y."/>
            <person name="Guo Z."/>
        </authorList>
    </citation>
    <scope>NUCLEOTIDE SEQUENCE [LARGE SCALE GENOMIC DNA]</scope>
    <source>
        <strain evidence="2 3">KCTC 32221</strain>
    </source>
</reference>
<dbReference type="Proteomes" id="UP000065641">
    <property type="component" value="Chromosome"/>
</dbReference>
<dbReference type="AlphaFoldDB" id="A0A0S2KCM9"/>
<gene>
    <name evidence="2" type="ORF">PS2015_1430</name>
</gene>
<protein>
    <submittedName>
        <fullName evidence="2">Uncharacterized protein</fullName>
    </submittedName>
</protein>
<accession>A0A0S2KCM9</accession>
<dbReference type="Pfam" id="PF20112">
    <property type="entry name" value="DUF6502"/>
    <property type="match status" value="1"/>
</dbReference>
<keyword evidence="3" id="KW-1185">Reference proteome</keyword>
<proteinExistence type="predicted"/>
<sequence>MYTETMDKQTIDQSKEQTMGQPPPRLLAAIVKVLRPLVRLMLSFQITYPMLINVLKRLYVEVAEQEFSVHGKRQSDSRITMLTGVHRKDVKRLREEKQPLTSVPANISVGAQLIAIWTGSDRYCDAGGHPVALPMTSGDNTPSFEELVERVCRKDIRPRVILDEWLRLGVAQVNTDDRISLNTGAFTPEKGFDEKAFFFGKSLHDHISAGTHNLLGKQPPFFDRTVYYDQLSAESVEEISDLARQLGMEALLKVNHRALTLQQRDQGDNANYRMNFGIFHYNDLHDQKVGDGDHA</sequence>
<evidence type="ECO:0000313" key="3">
    <source>
        <dbReference type="Proteomes" id="UP000065641"/>
    </source>
</evidence>
<feature type="region of interest" description="Disordered" evidence="1">
    <location>
        <begin position="1"/>
        <end position="20"/>
    </location>
</feature>
<dbReference type="PATRIC" id="fig|1249552.3.peg.1434"/>
<dbReference type="STRING" id="1249552.PS2015_1430"/>
<dbReference type="KEGG" id="pspi:PS2015_1430"/>
<evidence type="ECO:0000313" key="2">
    <source>
        <dbReference type="EMBL" id="ALO46087.1"/>
    </source>
</evidence>
<organism evidence="2 3">
    <name type="scientific">Pseudohongiella spirulinae</name>
    <dbReference type="NCBI Taxonomy" id="1249552"/>
    <lineage>
        <taxon>Bacteria</taxon>
        <taxon>Pseudomonadati</taxon>
        <taxon>Pseudomonadota</taxon>
        <taxon>Gammaproteobacteria</taxon>
        <taxon>Pseudomonadales</taxon>
        <taxon>Pseudohongiellaceae</taxon>
        <taxon>Pseudohongiella</taxon>
    </lineage>
</organism>
<name>A0A0S2KCM9_9GAMM</name>
<dbReference type="RefSeq" id="WP_058021564.1">
    <property type="nucleotide sequence ID" value="NZ_CP013189.1"/>
</dbReference>
<evidence type="ECO:0000256" key="1">
    <source>
        <dbReference type="SAM" id="MobiDB-lite"/>
    </source>
</evidence>
<dbReference type="OrthoDB" id="6356376at2"/>
<dbReference type="InterPro" id="IPR045445">
    <property type="entry name" value="DUF6502"/>
</dbReference>
<feature type="compositionally biased region" description="Basic and acidic residues" evidence="1">
    <location>
        <begin position="1"/>
        <end position="15"/>
    </location>
</feature>
<dbReference type="EMBL" id="CP013189">
    <property type="protein sequence ID" value="ALO46087.1"/>
    <property type="molecule type" value="Genomic_DNA"/>
</dbReference>